<dbReference type="EMBL" id="AP023368">
    <property type="protein sequence ID" value="BCK00855.1"/>
    <property type="molecule type" value="Genomic_DNA"/>
</dbReference>
<dbReference type="RefSeq" id="WP_185256486.1">
    <property type="nucleotide sequence ID" value="NZ_AP023368.1"/>
</dbReference>
<dbReference type="KEGG" id="acht:bsdcttw_38950"/>
<organism evidence="1 2">
    <name type="scientific">Anaerocolumna chitinilytica</name>
    <dbReference type="NCBI Taxonomy" id="1727145"/>
    <lineage>
        <taxon>Bacteria</taxon>
        <taxon>Bacillati</taxon>
        <taxon>Bacillota</taxon>
        <taxon>Clostridia</taxon>
        <taxon>Lachnospirales</taxon>
        <taxon>Lachnospiraceae</taxon>
        <taxon>Anaerocolumna</taxon>
    </lineage>
</organism>
<reference evidence="1 2" key="1">
    <citation type="submission" date="2020-08" db="EMBL/GenBank/DDBJ databases">
        <title>Draft genome sequencing of an Anaerocolumna strain isolated from anoxic soil subjected to BSD treatment.</title>
        <authorList>
            <person name="Uek A."/>
            <person name="Tonouchi A."/>
        </authorList>
    </citation>
    <scope>NUCLEOTIDE SEQUENCE [LARGE SCALE GENOMIC DNA]</scope>
    <source>
        <strain evidence="1 2">CTTW</strain>
    </source>
</reference>
<evidence type="ECO:0000313" key="2">
    <source>
        <dbReference type="Proteomes" id="UP000515703"/>
    </source>
</evidence>
<reference evidence="1 2" key="2">
    <citation type="submission" date="2020-08" db="EMBL/GenBank/DDBJ databases">
        <authorList>
            <person name="Ueki A."/>
            <person name="Tonouchi A."/>
        </authorList>
    </citation>
    <scope>NUCLEOTIDE SEQUENCE [LARGE SCALE GENOMIC DNA]</scope>
    <source>
        <strain evidence="1 2">CTTW</strain>
    </source>
</reference>
<protein>
    <recommendedName>
        <fullName evidence="3">DUF2313 domain-containing protein</fullName>
    </recommendedName>
</protein>
<dbReference type="AlphaFoldDB" id="A0A7I8DU53"/>
<gene>
    <name evidence="1" type="ORF">bsdcttw_38950</name>
</gene>
<dbReference type="InterPro" id="IPR018755">
    <property type="entry name" value="Phage_Mu_Gp48"/>
</dbReference>
<accession>A0A7I8DU53</accession>
<dbReference type="Pfam" id="PF10076">
    <property type="entry name" value="Phage_Mu_Gp48"/>
    <property type="match status" value="1"/>
</dbReference>
<proteinExistence type="predicted"/>
<keyword evidence="2" id="KW-1185">Reference proteome</keyword>
<evidence type="ECO:0008006" key="3">
    <source>
        <dbReference type="Google" id="ProtNLM"/>
    </source>
</evidence>
<evidence type="ECO:0000313" key="1">
    <source>
        <dbReference type="EMBL" id="BCK00855.1"/>
    </source>
</evidence>
<sequence>MALLDLLPEYYSKSPQMAVIQGGLNYSVEALEEARIDLYNQVFVDTATWGLSAWEEALKINTDISKSYEFRRERIKAKLRGAGSTTKSMMKQMAAAYSNGEVEVIEDNANYGFVIKFVGTLGIPANMADLIQAIEEIKPAHLSYTFEYIFNTLTKLTGFTHARLSYYTHAQIREEVLSL</sequence>
<dbReference type="Proteomes" id="UP000515703">
    <property type="component" value="Chromosome"/>
</dbReference>
<name>A0A7I8DU53_9FIRM</name>